<feature type="region of interest" description="Disordered" evidence="1">
    <location>
        <begin position="1"/>
        <end position="23"/>
    </location>
</feature>
<dbReference type="EMBL" id="CP008726">
    <property type="protein sequence ID" value="AIO64810.1"/>
    <property type="molecule type" value="Genomic_DNA"/>
</dbReference>
<organism evidence="2 3">
    <name type="scientific">Burkholderia oklahomensis</name>
    <dbReference type="NCBI Taxonomy" id="342113"/>
    <lineage>
        <taxon>Bacteria</taxon>
        <taxon>Pseudomonadati</taxon>
        <taxon>Pseudomonadota</taxon>
        <taxon>Betaproteobacteria</taxon>
        <taxon>Burkholderiales</taxon>
        <taxon>Burkholderiaceae</taxon>
        <taxon>Burkholderia</taxon>
        <taxon>pseudomallei group</taxon>
    </lineage>
</organism>
<dbReference type="Proteomes" id="UP000029424">
    <property type="component" value="Chromosome 1"/>
</dbReference>
<name>A0AAI8B377_9BURK</name>
<evidence type="ECO:0000313" key="3">
    <source>
        <dbReference type="Proteomes" id="UP000029424"/>
    </source>
</evidence>
<protein>
    <submittedName>
        <fullName evidence="2">Uncharacterized protein</fullName>
    </submittedName>
</protein>
<evidence type="ECO:0000313" key="2">
    <source>
        <dbReference type="EMBL" id="AIO64810.1"/>
    </source>
</evidence>
<keyword evidence="3" id="KW-1185">Reference proteome</keyword>
<evidence type="ECO:0000256" key="1">
    <source>
        <dbReference type="SAM" id="MobiDB-lite"/>
    </source>
</evidence>
<accession>A0AAI8B377</accession>
<sequence length="37" mass="3905">MTAEASARLRSHAHASRAARNAAKPHQNVIVAVIVSL</sequence>
<reference evidence="2 3" key="1">
    <citation type="submission" date="2014-06" db="EMBL/GenBank/DDBJ databases">
        <authorList>
            <person name="Bishop-Lilly K.A."/>
            <person name="Broomall S.M."/>
            <person name="Chain P.S."/>
            <person name="Chertkov O."/>
            <person name="Coyne S.R."/>
            <person name="Daligault H.E."/>
            <person name="Davenport K.W."/>
            <person name="Erkkila T."/>
            <person name="Frey K.G."/>
            <person name="Gibbons H.S."/>
            <person name="Gu W."/>
            <person name="Jaissle J."/>
            <person name="Johnson S.L."/>
            <person name="Koroleva G.I."/>
            <person name="Ladner J.T."/>
            <person name="Lo C.-C."/>
            <person name="Minogue T.D."/>
            <person name="Munk C."/>
            <person name="Palacios G.F."/>
            <person name="Redden C.L."/>
            <person name="Rosenzweig C.N."/>
            <person name="Scholz M.B."/>
            <person name="Teshima H."/>
            <person name="Xu Y."/>
        </authorList>
    </citation>
    <scope>NUCLEOTIDE SEQUENCE [LARGE SCALE GENOMIC DNA]</scope>
    <source>
        <strain evidence="2 3">EO147</strain>
    </source>
</reference>
<dbReference type="AlphaFoldDB" id="A0AAI8B377"/>
<gene>
    <name evidence="2" type="ORF">DM82_440</name>
</gene>
<dbReference type="KEGG" id="bok:DM82_440"/>
<proteinExistence type="predicted"/>